<reference evidence="4 5" key="1">
    <citation type="journal article" date="2018" name="Nat. Ecol. Evol.">
        <title>Shark genomes provide insights into elasmobranch evolution and the origin of vertebrates.</title>
        <authorList>
            <person name="Hara Y"/>
            <person name="Yamaguchi K"/>
            <person name="Onimaru K"/>
            <person name="Kadota M"/>
            <person name="Koyanagi M"/>
            <person name="Keeley SD"/>
            <person name="Tatsumi K"/>
            <person name="Tanaka K"/>
            <person name="Motone F"/>
            <person name="Kageyama Y"/>
            <person name="Nozu R"/>
            <person name="Adachi N"/>
            <person name="Nishimura O"/>
            <person name="Nakagawa R"/>
            <person name="Tanegashima C"/>
            <person name="Kiyatake I"/>
            <person name="Matsumoto R"/>
            <person name="Murakumo K"/>
            <person name="Nishida K"/>
            <person name="Terakita A"/>
            <person name="Kuratani S"/>
            <person name="Sato K"/>
            <person name="Hyodo S Kuraku.S."/>
        </authorList>
    </citation>
    <scope>NUCLEOTIDE SEQUENCE [LARGE SCALE GENOMIC DNA]</scope>
</reference>
<name>A0A401NWT8_SCYTO</name>
<dbReference type="AlphaFoldDB" id="A0A401NWT8"/>
<evidence type="ECO:0000256" key="3">
    <source>
        <dbReference type="SAM" id="Phobius"/>
    </source>
</evidence>
<evidence type="ECO:0000313" key="4">
    <source>
        <dbReference type="EMBL" id="GCB65342.1"/>
    </source>
</evidence>
<keyword evidence="3" id="KW-1133">Transmembrane helix</keyword>
<feature type="region of interest" description="Disordered" evidence="2">
    <location>
        <begin position="241"/>
        <end position="281"/>
    </location>
</feature>
<proteinExistence type="predicted"/>
<evidence type="ECO:0000313" key="5">
    <source>
        <dbReference type="Proteomes" id="UP000288216"/>
    </source>
</evidence>
<dbReference type="PANTHER" id="PTHR23037">
    <property type="entry name" value="CYTOKINE RECEPTOR"/>
    <property type="match status" value="1"/>
</dbReference>
<keyword evidence="3" id="KW-0812">Transmembrane</keyword>
<accession>A0A401NWT8</accession>
<dbReference type="InterPro" id="IPR003531">
    <property type="entry name" value="Hempt_rcpt_S_F1_CS"/>
</dbReference>
<keyword evidence="3" id="KW-0472">Membrane</keyword>
<dbReference type="GO" id="GO:0009897">
    <property type="term" value="C:external side of plasma membrane"/>
    <property type="evidence" value="ECO:0007669"/>
    <property type="project" value="TreeGrafter"/>
</dbReference>
<dbReference type="Proteomes" id="UP000288216">
    <property type="component" value="Unassembled WGS sequence"/>
</dbReference>
<sequence length="407" mass="44899">MQHERRVSIDSANLKPEGIYKAQIRVKISDEPPVYYRSTWSEWSHPVKWKSEVPSPSVGVMRPVLVSSLLFAGILVAVGIGQFTIQRSKVKKLHWLSIPDPGKFFYELNSTYGGNFQKWLGTTFPTSFNSTEDLATEISSVEISEIKDSESFIKQDYVSDSSGFKSIGDSSMSSFANQGYFWFSYPSAYEVDSCKVYFSYGRSGVQSGSEQSGSYRCLTSSNDSLYHSSLQYSPGSVFEKELDHDRSSARTGAGGNALTGARIDDPAGEPEDPRNGKPLQFSHELGNIGQLLRSNTPPKGSNGCPNSIAQGPLFEALRYPFVSLEDTMFKRKEEGVSRCGSDSLVFEEGQMEPLPATGTLLSTQGPQDGFRQESTSIFKTASLNLQQSSDAYLSLKEVQSKYSNQSI</sequence>
<dbReference type="OrthoDB" id="9419853at2759"/>
<protein>
    <recommendedName>
        <fullName evidence="6">Interleukin-2 receptor subunit beta N-terminal domain-containing protein</fullName>
    </recommendedName>
</protein>
<dbReference type="OMA" id="ANQGYFW"/>
<evidence type="ECO:0008006" key="6">
    <source>
        <dbReference type="Google" id="ProtNLM"/>
    </source>
</evidence>
<dbReference type="PROSITE" id="PS01355">
    <property type="entry name" value="HEMATOPO_REC_S_F1"/>
    <property type="match status" value="1"/>
</dbReference>
<evidence type="ECO:0000256" key="1">
    <source>
        <dbReference type="ARBA" id="ARBA00023157"/>
    </source>
</evidence>
<dbReference type="GO" id="GO:0016064">
    <property type="term" value="P:immunoglobulin mediated immune response"/>
    <property type="evidence" value="ECO:0007669"/>
    <property type="project" value="TreeGrafter"/>
</dbReference>
<dbReference type="Gene3D" id="2.60.40.10">
    <property type="entry name" value="Immunoglobulins"/>
    <property type="match status" value="1"/>
</dbReference>
<dbReference type="InterPro" id="IPR013783">
    <property type="entry name" value="Ig-like_fold"/>
</dbReference>
<dbReference type="GO" id="GO:0004896">
    <property type="term" value="F:cytokine receptor activity"/>
    <property type="evidence" value="ECO:0007669"/>
    <property type="project" value="InterPro"/>
</dbReference>
<dbReference type="STRING" id="75743.A0A401NWT8"/>
<comment type="caution">
    <text evidence="4">The sequence shown here is derived from an EMBL/GenBank/DDBJ whole genome shotgun (WGS) entry which is preliminary data.</text>
</comment>
<dbReference type="EMBL" id="BFAA01006869">
    <property type="protein sequence ID" value="GCB65342.1"/>
    <property type="molecule type" value="Genomic_DNA"/>
</dbReference>
<keyword evidence="1" id="KW-1015">Disulfide bond</keyword>
<evidence type="ECO:0000256" key="2">
    <source>
        <dbReference type="SAM" id="MobiDB-lite"/>
    </source>
</evidence>
<dbReference type="PANTHER" id="PTHR23037:SF22">
    <property type="entry name" value="CYTOKINE RECEPTOR COMMON SUBUNIT BETA"/>
    <property type="match status" value="1"/>
</dbReference>
<organism evidence="4 5">
    <name type="scientific">Scyliorhinus torazame</name>
    <name type="common">Cloudy catshark</name>
    <name type="synonym">Catulus torazame</name>
    <dbReference type="NCBI Taxonomy" id="75743"/>
    <lineage>
        <taxon>Eukaryota</taxon>
        <taxon>Metazoa</taxon>
        <taxon>Chordata</taxon>
        <taxon>Craniata</taxon>
        <taxon>Vertebrata</taxon>
        <taxon>Chondrichthyes</taxon>
        <taxon>Elasmobranchii</taxon>
        <taxon>Galeomorphii</taxon>
        <taxon>Galeoidea</taxon>
        <taxon>Carcharhiniformes</taxon>
        <taxon>Scyliorhinidae</taxon>
        <taxon>Scyliorhinus</taxon>
    </lineage>
</organism>
<keyword evidence="5" id="KW-1185">Reference proteome</keyword>
<feature type="transmembrane region" description="Helical" evidence="3">
    <location>
        <begin position="64"/>
        <end position="85"/>
    </location>
</feature>
<gene>
    <name evidence="4" type="ORF">scyTo_0013445</name>
</gene>